<protein>
    <submittedName>
        <fullName evidence="2">Uncharacterized protein</fullName>
    </submittedName>
</protein>
<dbReference type="Proteomes" id="UP000713985">
    <property type="component" value="Unassembled WGS sequence"/>
</dbReference>
<gene>
    <name evidence="2" type="ORF">GHN41_04080</name>
    <name evidence="1" type="ORF">GHN94_02960</name>
</gene>
<sequence length="271" mass="31246">MKKSKTAINPVPLPESEIKNELNLDDLDLDLDDFNDFSFEDASSVEFEALVSEFEIDTSNASEFEFFVPSKDVEARNVRRRIAEMKILNIRNDLIRLLDKIEIRISRNENTQGLEVASDLSAGYRLLPIKYKFYLPLFIFDLLTEYELSSKAADLNIFPPEYAIKGDLFKFDRKLIMSTGNPDFIYSCSFRRSLKNYFENIPLINGIGASILEFVESIHGLDDDNADSCKCGSEHSIRNSVPVCINRYEYINISKKLTNELSIKYIDNLWR</sequence>
<proteinExistence type="predicted"/>
<accession>A0A6G1W182</accession>
<reference evidence="3 4" key="1">
    <citation type="submission" date="2019-10" db="EMBL/GenBank/DDBJ databases">
        <title>Evaluation of single-gene subtyping targets for Pseudomonas.</title>
        <authorList>
            <person name="Reichler S.J."/>
            <person name="Orsi R.H."/>
            <person name="Wiedmann M."/>
            <person name="Martin N.H."/>
            <person name="Murphy S.I."/>
        </authorList>
    </citation>
    <scope>NUCLEOTIDE SEQUENCE [LARGE SCALE GENOMIC DNA]</scope>
    <source>
        <strain evidence="1 4">FSL R10-0802</strain>
        <strain evidence="2 3">FSL R10-1594</strain>
    </source>
</reference>
<evidence type="ECO:0000313" key="3">
    <source>
        <dbReference type="Proteomes" id="UP000443000"/>
    </source>
</evidence>
<dbReference type="OrthoDB" id="6995846at2"/>
<dbReference type="EMBL" id="WIVT01000003">
    <property type="protein sequence ID" value="MQU15628.1"/>
    <property type="molecule type" value="Genomic_DNA"/>
</dbReference>
<name>A0A6G1W182_9PSED</name>
<dbReference type="EMBL" id="WIWP01000003">
    <property type="protein sequence ID" value="MQT24795.1"/>
    <property type="molecule type" value="Genomic_DNA"/>
</dbReference>
<evidence type="ECO:0000313" key="1">
    <source>
        <dbReference type="EMBL" id="MQT24795.1"/>
    </source>
</evidence>
<dbReference type="AlphaFoldDB" id="A0A6G1W182"/>
<comment type="caution">
    <text evidence="2">The sequence shown here is derived from an EMBL/GenBank/DDBJ whole genome shotgun (WGS) entry which is preliminary data.</text>
</comment>
<dbReference type="Proteomes" id="UP000443000">
    <property type="component" value="Unassembled WGS sequence"/>
</dbReference>
<evidence type="ECO:0000313" key="4">
    <source>
        <dbReference type="Proteomes" id="UP000713985"/>
    </source>
</evidence>
<organism evidence="2 3">
    <name type="scientific">Pseudomonas helleri</name>
    <dbReference type="NCBI Taxonomy" id="1608996"/>
    <lineage>
        <taxon>Bacteria</taxon>
        <taxon>Pseudomonadati</taxon>
        <taxon>Pseudomonadota</taxon>
        <taxon>Gammaproteobacteria</taxon>
        <taxon>Pseudomonadales</taxon>
        <taxon>Pseudomonadaceae</taxon>
        <taxon>Pseudomonas</taxon>
    </lineage>
</organism>
<keyword evidence="4" id="KW-1185">Reference proteome</keyword>
<evidence type="ECO:0000313" key="2">
    <source>
        <dbReference type="EMBL" id="MQU15628.1"/>
    </source>
</evidence>
<dbReference type="RefSeq" id="WP_153404162.1">
    <property type="nucleotide sequence ID" value="NZ_WIVT01000003.1"/>
</dbReference>